<evidence type="ECO:0000259" key="1">
    <source>
        <dbReference type="PROSITE" id="PS51192"/>
    </source>
</evidence>
<evidence type="ECO:0000313" key="4">
    <source>
        <dbReference type="Proteomes" id="UP000295131"/>
    </source>
</evidence>
<evidence type="ECO:0000313" key="3">
    <source>
        <dbReference type="EMBL" id="TDH35696.1"/>
    </source>
</evidence>
<dbReference type="SMART" id="SM00487">
    <property type="entry name" value="DEXDc"/>
    <property type="match status" value="1"/>
</dbReference>
<reference evidence="3 4" key="1">
    <citation type="journal article" date="2013" name="Int. J. Syst. Evol. Microbiol.">
        <title>Hoeflea suaedae sp. nov., an endophytic bacterium isolated from the root of the halophyte Suaeda maritima.</title>
        <authorList>
            <person name="Chung E.J."/>
            <person name="Park J.A."/>
            <person name="Pramanik P."/>
            <person name="Bibi F."/>
            <person name="Jeon C.O."/>
            <person name="Chung Y.R."/>
        </authorList>
    </citation>
    <scope>NUCLEOTIDE SEQUENCE [LARGE SCALE GENOMIC DNA]</scope>
    <source>
        <strain evidence="3 4">YC6898</strain>
    </source>
</reference>
<dbReference type="PANTHER" id="PTHR47396">
    <property type="entry name" value="TYPE I RESTRICTION ENZYME ECOKI R PROTEIN"/>
    <property type="match status" value="1"/>
</dbReference>
<dbReference type="InterPro" id="IPR006935">
    <property type="entry name" value="Helicase/UvrB_N"/>
</dbReference>
<keyword evidence="3" id="KW-0067">ATP-binding</keyword>
<dbReference type="GO" id="GO:0003677">
    <property type="term" value="F:DNA binding"/>
    <property type="evidence" value="ECO:0007669"/>
    <property type="project" value="InterPro"/>
</dbReference>
<gene>
    <name evidence="3" type="ORF">E2A64_10170</name>
</gene>
<dbReference type="Pfam" id="PF00271">
    <property type="entry name" value="Helicase_C"/>
    <property type="match status" value="1"/>
</dbReference>
<feature type="domain" description="Helicase C-terminal" evidence="2">
    <location>
        <begin position="235"/>
        <end position="379"/>
    </location>
</feature>
<keyword evidence="4" id="KW-1185">Reference proteome</keyword>
<sequence length="571" mass="63088">MKFSPRYYQIEAVDAIFDYWSSTAGHPLVDMAGGSGKSGTMAMLIKRLYDGWPDMRILSCVHVEELVGGNFEEFVGMAPFAPAGIYAASIGKRQSHAQILFAQLQTVWNKAQEIGHVDVMIVDEVHLVPNDNNTMYRKLIDALMAINPDMKIVGFTATPYRLDSGRLDEGEDRLFDAVVYAYSVEQGIDDGYLCRLTSKPCDFTYDTGGVRRLGGDFKKSDLAVATDKDELTRAAVAEIMRYTDLEDRKTAVIFCNGIAHAEHVRDEIRAHGKTCEVLSGKTPKGERRQIISDLKSGKLWGCTNDNVLSTGTNIPCIDLVADLAPTESTNRYVQRAVRGTRVVWPVGFNPDSTDAAGRKAAIASSTKPNCRYMNFAGNIERHGPIDCVTPRAPGKGTGEAPIKVCPQDAGGCGEMVHASARVCPNCFREFELLETPKFSAKPTDVAILQSTAEPETRRVTKRVFRYHEGKAGKPDSVKVAYMTGLTQINEWVCPAHSGFAKQKADQYWFRHRGKDPAPSSPLEWIKRQAELADTEEIKVRPDGRYWQVLSQTVAAVSVEDWGAEVDDGIPF</sequence>
<dbReference type="OrthoDB" id="5194627at2"/>
<dbReference type="PROSITE" id="PS51192">
    <property type="entry name" value="HELICASE_ATP_BIND_1"/>
    <property type="match status" value="1"/>
</dbReference>
<dbReference type="InterPro" id="IPR001650">
    <property type="entry name" value="Helicase_C-like"/>
</dbReference>
<organism evidence="3 4">
    <name type="scientific">Pseudohoeflea suaedae</name>
    <dbReference type="NCBI Taxonomy" id="877384"/>
    <lineage>
        <taxon>Bacteria</taxon>
        <taxon>Pseudomonadati</taxon>
        <taxon>Pseudomonadota</taxon>
        <taxon>Alphaproteobacteria</taxon>
        <taxon>Hyphomicrobiales</taxon>
        <taxon>Rhizobiaceae</taxon>
        <taxon>Pseudohoeflea</taxon>
    </lineage>
</organism>
<accession>A0A4R5PJD4</accession>
<dbReference type="InterPro" id="IPR027417">
    <property type="entry name" value="P-loop_NTPase"/>
</dbReference>
<evidence type="ECO:0000259" key="2">
    <source>
        <dbReference type="PROSITE" id="PS51194"/>
    </source>
</evidence>
<dbReference type="PROSITE" id="PS51194">
    <property type="entry name" value="HELICASE_CTER"/>
    <property type="match status" value="1"/>
</dbReference>
<proteinExistence type="predicted"/>
<dbReference type="GO" id="GO:0005829">
    <property type="term" value="C:cytosol"/>
    <property type="evidence" value="ECO:0007669"/>
    <property type="project" value="TreeGrafter"/>
</dbReference>
<keyword evidence="3" id="KW-0347">Helicase</keyword>
<dbReference type="RefSeq" id="WP_133284396.1">
    <property type="nucleotide sequence ID" value="NZ_SMSI01000002.1"/>
</dbReference>
<dbReference type="InterPro" id="IPR050742">
    <property type="entry name" value="Helicase_Restrict-Modif_Enz"/>
</dbReference>
<comment type="caution">
    <text evidence="3">The sequence shown here is derived from an EMBL/GenBank/DDBJ whole genome shotgun (WGS) entry which is preliminary data.</text>
</comment>
<protein>
    <submittedName>
        <fullName evidence="3">DNA helicase</fullName>
    </submittedName>
</protein>
<keyword evidence="3" id="KW-0378">Hydrolase</keyword>
<name>A0A4R5PJD4_9HYPH</name>
<keyword evidence="3" id="KW-0547">Nucleotide-binding</keyword>
<dbReference type="Gene3D" id="3.40.50.300">
    <property type="entry name" value="P-loop containing nucleotide triphosphate hydrolases"/>
    <property type="match status" value="2"/>
</dbReference>
<dbReference type="GO" id="GO:0004386">
    <property type="term" value="F:helicase activity"/>
    <property type="evidence" value="ECO:0007669"/>
    <property type="project" value="UniProtKB-KW"/>
</dbReference>
<dbReference type="Proteomes" id="UP000295131">
    <property type="component" value="Unassembled WGS sequence"/>
</dbReference>
<dbReference type="Pfam" id="PF04851">
    <property type="entry name" value="ResIII"/>
    <property type="match status" value="1"/>
</dbReference>
<dbReference type="InterPro" id="IPR014001">
    <property type="entry name" value="Helicase_ATP-bd"/>
</dbReference>
<dbReference type="SUPFAM" id="SSF52540">
    <property type="entry name" value="P-loop containing nucleoside triphosphate hydrolases"/>
    <property type="match status" value="1"/>
</dbReference>
<dbReference type="PANTHER" id="PTHR47396:SF1">
    <property type="entry name" value="ATP-DEPENDENT HELICASE IRC3-RELATED"/>
    <property type="match status" value="1"/>
</dbReference>
<feature type="domain" description="Helicase ATP-binding" evidence="1">
    <location>
        <begin position="18"/>
        <end position="159"/>
    </location>
</feature>
<dbReference type="GO" id="GO:0016787">
    <property type="term" value="F:hydrolase activity"/>
    <property type="evidence" value="ECO:0007669"/>
    <property type="project" value="InterPro"/>
</dbReference>
<dbReference type="AlphaFoldDB" id="A0A4R5PJD4"/>
<dbReference type="EMBL" id="SMSI01000002">
    <property type="protein sequence ID" value="TDH35696.1"/>
    <property type="molecule type" value="Genomic_DNA"/>
</dbReference>
<dbReference type="GO" id="GO:0005524">
    <property type="term" value="F:ATP binding"/>
    <property type="evidence" value="ECO:0007669"/>
    <property type="project" value="InterPro"/>
</dbReference>
<dbReference type="SMART" id="SM00490">
    <property type="entry name" value="HELICc"/>
    <property type="match status" value="1"/>
</dbReference>